<evidence type="ECO:0000313" key="3">
    <source>
        <dbReference type="Proteomes" id="UP000756530"/>
    </source>
</evidence>
<dbReference type="PROSITE" id="PS51257">
    <property type="entry name" value="PROKAR_LIPOPROTEIN"/>
    <property type="match status" value="1"/>
</dbReference>
<keyword evidence="3" id="KW-1185">Reference proteome</keyword>
<name>A0ABS6T0Q0_9RHOB</name>
<feature type="signal peptide" evidence="1">
    <location>
        <begin position="1"/>
        <end position="17"/>
    </location>
</feature>
<dbReference type="Proteomes" id="UP000756530">
    <property type="component" value="Unassembled WGS sequence"/>
</dbReference>
<accession>A0ABS6T0Q0</accession>
<evidence type="ECO:0000313" key="2">
    <source>
        <dbReference type="EMBL" id="MBV7378770.1"/>
    </source>
</evidence>
<comment type="caution">
    <text evidence="2">The sequence shown here is derived from an EMBL/GenBank/DDBJ whole genome shotgun (WGS) entry which is preliminary data.</text>
</comment>
<keyword evidence="1" id="KW-0732">Signal</keyword>
<sequence>MRVALLFCTLIALASCAPTPRGVRDTDVTMNAVVGVADTRLTGDWIEVAAIGRTPGGSWSITASPDGGLIVTGPDGVGRGSLGPTGRLTLSTFLEPLFLLWIDADDRTAVLGTRSGAPAIVLDRRAALPADRAKAVRDILDWNGYDLSQLR</sequence>
<gene>
    <name evidence="2" type="ORF">KJP28_07505</name>
</gene>
<protein>
    <submittedName>
        <fullName evidence="2">Lipocalin</fullName>
    </submittedName>
</protein>
<reference evidence="2 3" key="1">
    <citation type="submission" date="2021-05" db="EMBL/GenBank/DDBJ databases">
        <title>Culturable bacteria isolated from Daya Bay.</title>
        <authorList>
            <person name="Zheng W."/>
            <person name="Yu S."/>
            <person name="Huang Y."/>
        </authorList>
    </citation>
    <scope>NUCLEOTIDE SEQUENCE [LARGE SCALE GENOMIC DNA]</scope>
    <source>
        <strain evidence="2 3">DP4N28-5</strain>
    </source>
</reference>
<dbReference type="EMBL" id="JAHUZE010000002">
    <property type="protein sequence ID" value="MBV7378770.1"/>
    <property type="molecule type" value="Genomic_DNA"/>
</dbReference>
<organism evidence="2 3">
    <name type="scientific">Maritimibacter dapengensis</name>
    <dbReference type="NCBI Taxonomy" id="2836868"/>
    <lineage>
        <taxon>Bacteria</taxon>
        <taxon>Pseudomonadati</taxon>
        <taxon>Pseudomonadota</taxon>
        <taxon>Alphaproteobacteria</taxon>
        <taxon>Rhodobacterales</taxon>
        <taxon>Roseobacteraceae</taxon>
        <taxon>Maritimibacter</taxon>
    </lineage>
</organism>
<feature type="chain" id="PRO_5045914548" evidence="1">
    <location>
        <begin position="18"/>
        <end position="151"/>
    </location>
</feature>
<proteinExistence type="predicted"/>
<dbReference type="RefSeq" id="WP_218391949.1">
    <property type="nucleotide sequence ID" value="NZ_JAHUZE010000002.1"/>
</dbReference>
<evidence type="ECO:0000256" key="1">
    <source>
        <dbReference type="SAM" id="SignalP"/>
    </source>
</evidence>